<feature type="transmembrane region" description="Helical" evidence="8">
    <location>
        <begin position="20"/>
        <end position="42"/>
    </location>
</feature>
<keyword evidence="3" id="KW-0813">Transport</keyword>
<dbReference type="EMBL" id="BJNV01000005">
    <property type="protein sequence ID" value="GEC94280.1"/>
    <property type="molecule type" value="Genomic_DNA"/>
</dbReference>
<evidence type="ECO:0000256" key="1">
    <source>
        <dbReference type="ARBA" id="ARBA00004651"/>
    </source>
</evidence>
<protein>
    <submittedName>
        <fullName evidence="9">Branched-chain amino acid transporter AzlC</fullName>
    </submittedName>
</protein>
<evidence type="ECO:0000256" key="5">
    <source>
        <dbReference type="ARBA" id="ARBA00022692"/>
    </source>
</evidence>
<feature type="transmembrane region" description="Helical" evidence="8">
    <location>
        <begin position="48"/>
        <end position="81"/>
    </location>
</feature>
<evidence type="ECO:0000256" key="7">
    <source>
        <dbReference type="ARBA" id="ARBA00023136"/>
    </source>
</evidence>
<dbReference type="InterPro" id="IPR011606">
    <property type="entry name" value="Brnchd-chn_aa_trnsp_permease"/>
</dbReference>
<dbReference type="PANTHER" id="PTHR34979:SF1">
    <property type="entry name" value="INNER MEMBRANE PROTEIN YGAZ"/>
    <property type="match status" value="1"/>
</dbReference>
<dbReference type="GO" id="GO:0005886">
    <property type="term" value="C:plasma membrane"/>
    <property type="evidence" value="ECO:0007669"/>
    <property type="project" value="UniProtKB-SubCell"/>
</dbReference>
<feature type="transmembrane region" description="Helical" evidence="8">
    <location>
        <begin position="165"/>
        <end position="183"/>
    </location>
</feature>
<dbReference type="RefSeq" id="WP_246093248.1">
    <property type="nucleotide sequence ID" value="NZ_BJNV01000005.1"/>
</dbReference>
<sequence>MGRRVDEFLAGCRDEAPLQLGVIPFGMLYGIGALAVGMPVWLAQLTSMLVFAGAAQLVIVQMLGAAAGALPIGLTAVLLNLRHMLYSASVAEHVRHLPRRWRVLLAYLLTDEAYAVAILRYARPAGPGPDLRHWYFLGCGLTLWGCWQLSTALGIAFGARIPPEWDIDFAVPLTFIALLTLLVKERAGQAAALVAALAVLALAALPYRLGLVLAIVLGLLAGAAVARRGEARR</sequence>
<dbReference type="Proteomes" id="UP000318422">
    <property type="component" value="Unassembled WGS sequence"/>
</dbReference>
<dbReference type="Pfam" id="PF03591">
    <property type="entry name" value="AzlC"/>
    <property type="match status" value="1"/>
</dbReference>
<evidence type="ECO:0000256" key="3">
    <source>
        <dbReference type="ARBA" id="ARBA00022448"/>
    </source>
</evidence>
<keyword evidence="5 8" id="KW-0812">Transmembrane</keyword>
<evidence type="ECO:0000256" key="2">
    <source>
        <dbReference type="ARBA" id="ARBA00010735"/>
    </source>
</evidence>
<keyword evidence="4" id="KW-1003">Cell membrane</keyword>
<dbReference type="GO" id="GO:1903785">
    <property type="term" value="P:L-valine transmembrane transport"/>
    <property type="evidence" value="ECO:0007669"/>
    <property type="project" value="TreeGrafter"/>
</dbReference>
<keyword evidence="6 8" id="KW-1133">Transmembrane helix</keyword>
<evidence type="ECO:0000256" key="8">
    <source>
        <dbReference type="SAM" id="Phobius"/>
    </source>
</evidence>
<comment type="caution">
    <text evidence="9">The sequence shown here is derived from an EMBL/GenBank/DDBJ whole genome shotgun (WGS) entry which is preliminary data.</text>
</comment>
<reference evidence="9 10" key="1">
    <citation type="submission" date="2019-06" db="EMBL/GenBank/DDBJ databases">
        <title>Whole genome shotgun sequence of Zoogloea ramigera NBRC 15342.</title>
        <authorList>
            <person name="Hosoyama A."/>
            <person name="Uohara A."/>
            <person name="Ohji S."/>
            <person name="Ichikawa N."/>
        </authorList>
    </citation>
    <scope>NUCLEOTIDE SEQUENCE [LARGE SCALE GENOMIC DNA]</scope>
    <source>
        <strain evidence="9 10">NBRC 15342</strain>
    </source>
</reference>
<proteinExistence type="inferred from homology"/>
<comment type="subcellular location">
    <subcellularLocation>
        <location evidence="1">Cell membrane</location>
        <topology evidence="1">Multi-pass membrane protein</topology>
    </subcellularLocation>
</comment>
<evidence type="ECO:0000313" key="10">
    <source>
        <dbReference type="Proteomes" id="UP000318422"/>
    </source>
</evidence>
<accession>A0A4Y4CUK6</accession>
<comment type="similarity">
    <text evidence="2">Belongs to the AzlC family.</text>
</comment>
<feature type="transmembrane region" description="Helical" evidence="8">
    <location>
        <begin position="195"/>
        <end position="226"/>
    </location>
</feature>
<evidence type="ECO:0000256" key="4">
    <source>
        <dbReference type="ARBA" id="ARBA00022475"/>
    </source>
</evidence>
<evidence type="ECO:0000313" key="9">
    <source>
        <dbReference type="EMBL" id="GEC94280.1"/>
    </source>
</evidence>
<name>A0A4Y4CUK6_ZOORA</name>
<gene>
    <name evidence="9" type="ORF">ZRA01_03530</name>
</gene>
<dbReference type="AlphaFoldDB" id="A0A4Y4CUK6"/>
<dbReference type="PANTHER" id="PTHR34979">
    <property type="entry name" value="INNER MEMBRANE PROTEIN YGAZ"/>
    <property type="match status" value="1"/>
</dbReference>
<keyword evidence="10" id="KW-1185">Reference proteome</keyword>
<evidence type="ECO:0000256" key="6">
    <source>
        <dbReference type="ARBA" id="ARBA00022989"/>
    </source>
</evidence>
<organism evidence="9 10">
    <name type="scientific">Zoogloea ramigera</name>
    <dbReference type="NCBI Taxonomy" id="350"/>
    <lineage>
        <taxon>Bacteria</taxon>
        <taxon>Pseudomonadati</taxon>
        <taxon>Pseudomonadota</taxon>
        <taxon>Betaproteobacteria</taxon>
        <taxon>Rhodocyclales</taxon>
        <taxon>Zoogloeaceae</taxon>
        <taxon>Zoogloea</taxon>
    </lineage>
</organism>
<feature type="transmembrane region" description="Helical" evidence="8">
    <location>
        <begin position="134"/>
        <end position="158"/>
    </location>
</feature>
<keyword evidence="7 8" id="KW-0472">Membrane</keyword>